<dbReference type="CDD" id="cd03811">
    <property type="entry name" value="GT4_GT28_WabH-like"/>
    <property type="match status" value="1"/>
</dbReference>
<dbReference type="AlphaFoldDB" id="A0A6I6GEF7"/>
<dbReference type="EMBL" id="CP046566">
    <property type="protein sequence ID" value="QGW28760.1"/>
    <property type="molecule type" value="Genomic_DNA"/>
</dbReference>
<dbReference type="RefSeq" id="WP_157479113.1">
    <property type="nucleotide sequence ID" value="NZ_CP046566.1"/>
</dbReference>
<reference evidence="3 4" key="1">
    <citation type="submission" date="2019-11" db="EMBL/GenBank/DDBJ databases">
        <authorList>
            <person name="Im W.T."/>
        </authorList>
    </citation>
    <scope>NUCLEOTIDE SEQUENCE [LARGE SCALE GENOMIC DNA]</scope>
    <source>
        <strain evidence="3 4">SB-02</strain>
    </source>
</reference>
<gene>
    <name evidence="3" type="ORF">GLV81_12205</name>
</gene>
<dbReference type="Proteomes" id="UP000426027">
    <property type="component" value="Chromosome"/>
</dbReference>
<feature type="domain" description="Glycosyltransferase subfamily 4-like N-terminal" evidence="2">
    <location>
        <begin position="13"/>
        <end position="162"/>
    </location>
</feature>
<dbReference type="KEGG" id="fls:GLV81_12205"/>
<evidence type="ECO:0000313" key="4">
    <source>
        <dbReference type="Proteomes" id="UP000426027"/>
    </source>
</evidence>
<dbReference type="PANTHER" id="PTHR12526:SF630">
    <property type="entry name" value="GLYCOSYLTRANSFERASE"/>
    <property type="match status" value="1"/>
</dbReference>
<dbReference type="InterPro" id="IPR028098">
    <property type="entry name" value="Glyco_trans_4-like_N"/>
</dbReference>
<sequence length="361" mass="39754">MVVAQIIDSLDTGGAEVVAVNMANALSRIEGVTSHLVVTRHTGALEARVDPAVKLFVLQKKGAFDIKALFRLRSYFIRNAVDIVHAHSTSFLYPAILEPFSSFMLVWHDHYGLPIRADGKRHYPYKIFSSLFDHVFCVSQQLVENNRKHLRVPRHKIQLLYNFSVKLDVTATEKVSKPEGRKLIVMSANLRPQKDHLNLIGAIQQLSAEIPNLLVYCIGGTNDAQYQQQLQAAIDTAGLTETVLLMGSQPNPFAFYQIADVAVLSSASEGLPLTLIEYGLAGCAVVCTDVGQASAVVNQENGWLVPSSDSTALANAIGHVLMHPEAAAVKAKRLQQFVQQFFSEESAIYAVMNTYKHILKT</sequence>
<dbReference type="InterPro" id="IPR001296">
    <property type="entry name" value="Glyco_trans_1"/>
</dbReference>
<evidence type="ECO:0000259" key="1">
    <source>
        <dbReference type="Pfam" id="PF00534"/>
    </source>
</evidence>
<dbReference type="Pfam" id="PF13439">
    <property type="entry name" value="Glyco_transf_4"/>
    <property type="match status" value="1"/>
</dbReference>
<evidence type="ECO:0000259" key="2">
    <source>
        <dbReference type="Pfam" id="PF13439"/>
    </source>
</evidence>
<feature type="domain" description="Glycosyl transferase family 1" evidence="1">
    <location>
        <begin position="173"/>
        <end position="327"/>
    </location>
</feature>
<evidence type="ECO:0000313" key="3">
    <source>
        <dbReference type="EMBL" id="QGW28760.1"/>
    </source>
</evidence>
<organism evidence="3 4">
    <name type="scientific">Phnomibacter ginsenosidimutans</name>
    <dbReference type="NCBI Taxonomy" id="2676868"/>
    <lineage>
        <taxon>Bacteria</taxon>
        <taxon>Pseudomonadati</taxon>
        <taxon>Bacteroidota</taxon>
        <taxon>Chitinophagia</taxon>
        <taxon>Chitinophagales</taxon>
        <taxon>Chitinophagaceae</taxon>
        <taxon>Phnomibacter</taxon>
    </lineage>
</organism>
<name>A0A6I6GEF7_9BACT</name>
<protein>
    <submittedName>
        <fullName evidence="3">Glycosyltransferase</fullName>
    </submittedName>
</protein>
<accession>A0A6I6GEF7</accession>
<dbReference type="GO" id="GO:0016757">
    <property type="term" value="F:glycosyltransferase activity"/>
    <property type="evidence" value="ECO:0007669"/>
    <property type="project" value="InterPro"/>
</dbReference>
<keyword evidence="3" id="KW-0808">Transferase</keyword>
<keyword evidence="4" id="KW-1185">Reference proteome</keyword>
<dbReference type="PANTHER" id="PTHR12526">
    <property type="entry name" value="GLYCOSYLTRANSFERASE"/>
    <property type="match status" value="1"/>
</dbReference>
<dbReference type="Gene3D" id="3.40.50.2000">
    <property type="entry name" value="Glycogen Phosphorylase B"/>
    <property type="match status" value="2"/>
</dbReference>
<proteinExistence type="predicted"/>
<dbReference type="SUPFAM" id="SSF53756">
    <property type="entry name" value="UDP-Glycosyltransferase/glycogen phosphorylase"/>
    <property type="match status" value="1"/>
</dbReference>
<dbReference type="Pfam" id="PF00534">
    <property type="entry name" value="Glycos_transf_1"/>
    <property type="match status" value="1"/>
</dbReference>